<gene>
    <name evidence="3" type="ORF">LMG3458_01412</name>
</gene>
<evidence type="ECO:0000256" key="1">
    <source>
        <dbReference type="SAM" id="SignalP"/>
    </source>
</evidence>
<protein>
    <recommendedName>
        <fullName evidence="2">Lysozyme inhibitor LprI-like N-terminal domain-containing protein</fullName>
    </recommendedName>
</protein>
<keyword evidence="1" id="KW-0732">Signal</keyword>
<feature type="signal peptide" evidence="1">
    <location>
        <begin position="1"/>
        <end position="25"/>
    </location>
</feature>
<dbReference type="Pfam" id="PF07007">
    <property type="entry name" value="LprI"/>
    <property type="match status" value="1"/>
</dbReference>
<evidence type="ECO:0000259" key="2">
    <source>
        <dbReference type="Pfam" id="PF07007"/>
    </source>
</evidence>
<dbReference type="InterPro" id="IPR009739">
    <property type="entry name" value="LprI-like_N"/>
</dbReference>
<accession>A0A6S7A6I5</accession>
<proteinExistence type="predicted"/>
<name>A0A6S7A6I5_9BURK</name>
<reference evidence="3 4" key="1">
    <citation type="submission" date="2020-04" db="EMBL/GenBank/DDBJ databases">
        <authorList>
            <person name="De Canck E."/>
        </authorList>
    </citation>
    <scope>NUCLEOTIDE SEQUENCE [LARGE SCALE GENOMIC DNA]</scope>
    <source>
        <strain evidence="3 4">LMG 3458</strain>
    </source>
</reference>
<dbReference type="EMBL" id="CADIJO010000003">
    <property type="protein sequence ID" value="CAB3677031.1"/>
    <property type="molecule type" value="Genomic_DNA"/>
</dbReference>
<feature type="domain" description="Lysozyme inhibitor LprI-like N-terminal" evidence="2">
    <location>
        <begin position="28"/>
        <end position="118"/>
    </location>
</feature>
<dbReference type="RefSeq" id="WP_175191509.1">
    <property type="nucleotide sequence ID" value="NZ_CADIJO010000003.1"/>
</dbReference>
<dbReference type="Gene3D" id="1.20.1270.180">
    <property type="match status" value="1"/>
</dbReference>
<evidence type="ECO:0000313" key="3">
    <source>
        <dbReference type="EMBL" id="CAB3677031.1"/>
    </source>
</evidence>
<feature type="chain" id="PRO_5028888233" description="Lysozyme inhibitor LprI-like N-terminal domain-containing protein" evidence="1">
    <location>
        <begin position="26"/>
        <end position="282"/>
    </location>
</feature>
<organism evidence="3 4">
    <name type="scientific">Achromobacter deleyi</name>
    <dbReference type="NCBI Taxonomy" id="1353891"/>
    <lineage>
        <taxon>Bacteria</taxon>
        <taxon>Pseudomonadati</taxon>
        <taxon>Pseudomonadota</taxon>
        <taxon>Betaproteobacteria</taxon>
        <taxon>Burkholderiales</taxon>
        <taxon>Alcaligenaceae</taxon>
        <taxon>Achromobacter</taxon>
    </lineage>
</organism>
<dbReference type="Proteomes" id="UP000494111">
    <property type="component" value="Unassembled WGS sequence"/>
</dbReference>
<dbReference type="AlphaFoldDB" id="A0A6S7A6I5"/>
<evidence type="ECO:0000313" key="4">
    <source>
        <dbReference type="Proteomes" id="UP000494111"/>
    </source>
</evidence>
<sequence length="282" mass="30726">MSLKIRTAQLLCVVGLGVLSAQAVAINCQKAGTQAEKLICSDRKAVAADAELNRAYAALLKQAPDDEIRTAIKDGQRQWVNARDRELERMADNPDSLQDDDATPGSIAAKLIAARTADLKAHPKNSTTPAMINAALRQREFRKQFTGGPFSGYDVSCDVLPPYEVYGCFAIRHYQNNDRVCSVEDYWATGSVYVQRYVAKLVDNKPVPVASCSFNGNDANCPGGIADDAHWNTGPEVHKVDYPTSPLARLAVDIDDSDDYTWLQACLTDKTFPLSNPTSAGK</sequence>